<feature type="compositionally biased region" description="Basic residues" evidence="1">
    <location>
        <begin position="1"/>
        <end position="11"/>
    </location>
</feature>
<dbReference type="EMBL" id="JACVVK020000717">
    <property type="protein sequence ID" value="KAK7452792.1"/>
    <property type="molecule type" value="Genomic_DNA"/>
</dbReference>
<proteinExistence type="predicted"/>
<dbReference type="Proteomes" id="UP001519460">
    <property type="component" value="Unassembled WGS sequence"/>
</dbReference>
<evidence type="ECO:0000313" key="2">
    <source>
        <dbReference type="EMBL" id="KAK7452792.1"/>
    </source>
</evidence>
<evidence type="ECO:0000313" key="3">
    <source>
        <dbReference type="Proteomes" id="UP001519460"/>
    </source>
</evidence>
<gene>
    <name evidence="2" type="ORF">BaRGS_00039724</name>
</gene>
<name>A0ABD0J328_9CAEN</name>
<keyword evidence="3" id="KW-1185">Reference proteome</keyword>
<sequence length="79" mass="8858">MVRHKREKAMHRSLADSCDNDTSTVGNDSACVSTVSAATTNYQQGETGGERKRFYYHTRLLPCNWSSKDFNNGGQGKRQ</sequence>
<dbReference type="AlphaFoldDB" id="A0ABD0J328"/>
<organism evidence="2 3">
    <name type="scientific">Batillaria attramentaria</name>
    <dbReference type="NCBI Taxonomy" id="370345"/>
    <lineage>
        <taxon>Eukaryota</taxon>
        <taxon>Metazoa</taxon>
        <taxon>Spiralia</taxon>
        <taxon>Lophotrochozoa</taxon>
        <taxon>Mollusca</taxon>
        <taxon>Gastropoda</taxon>
        <taxon>Caenogastropoda</taxon>
        <taxon>Sorbeoconcha</taxon>
        <taxon>Cerithioidea</taxon>
        <taxon>Batillariidae</taxon>
        <taxon>Batillaria</taxon>
    </lineage>
</organism>
<feature type="region of interest" description="Disordered" evidence="1">
    <location>
        <begin position="1"/>
        <end position="24"/>
    </location>
</feature>
<comment type="caution">
    <text evidence="2">The sequence shown here is derived from an EMBL/GenBank/DDBJ whole genome shotgun (WGS) entry which is preliminary data.</text>
</comment>
<accession>A0ABD0J328</accession>
<protein>
    <submittedName>
        <fullName evidence="2">Uncharacterized protein</fullName>
    </submittedName>
</protein>
<evidence type="ECO:0000256" key="1">
    <source>
        <dbReference type="SAM" id="MobiDB-lite"/>
    </source>
</evidence>
<reference evidence="2 3" key="1">
    <citation type="journal article" date="2023" name="Sci. Data">
        <title>Genome assembly of the Korean intertidal mud-creeper Batillaria attramentaria.</title>
        <authorList>
            <person name="Patra A.K."/>
            <person name="Ho P.T."/>
            <person name="Jun S."/>
            <person name="Lee S.J."/>
            <person name="Kim Y."/>
            <person name="Won Y.J."/>
        </authorList>
    </citation>
    <scope>NUCLEOTIDE SEQUENCE [LARGE SCALE GENOMIC DNA]</scope>
    <source>
        <strain evidence="2">Wonlab-2016</strain>
    </source>
</reference>